<feature type="transmembrane region" description="Helical" evidence="2">
    <location>
        <begin position="383"/>
        <end position="403"/>
    </location>
</feature>
<feature type="compositionally biased region" description="Basic residues" evidence="1">
    <location>
        <begin position="1"/>
        <end position="12"/>
    </location>
</feature>
<reference evidence="4 5" key="1">
    <citation type="journal article" date="2015" name="Genome Biol. Evol.">
        <title>Comparative Genomics of a Bacterivorous Green Alga Reveals Evolutionary Causalities and Consequences of Phago-Mixotrophic Mode of Nutrition.</title>
        <authorList>
            <person name="Burns J.A."/>
            <person name="Paasch A."/>
            <person name="Narechania A."/>
            <person name="Kim E."/>
        </authorList>
    </citation>
    <scope>NUCLEOTIDE SEQUENCE [LARGE SCALE GENOMIC DNA]</scope>
    <source>
        <strain evidence="4 5">PLY_AMNH</strain>
    </source>
</reference>
<accession>A0AAE0CBE9</accession>
<dbReference type="SUPFAM" id="SSF141571">
    <property type="entry name" value="Pentapeptide repeat-like"/>
    <property type="match status" value="1"/>
</dbReference>
<dbReference type="InterPro" id="IPR011646">
    <property type="entry name" value="KAP_P-loop"/>
</dbReference>
<keyword evidence="2" id="KW-1133">Transmembrane helix</keyword>
<dbReference type="Pfam" id="PF00805">
    <property type="entry name" value="Pentapeptide"/>
    <property type="match status" value="2"/>
</dbReference>
<proteinExistence type="predicted"/>
<feature type="compositionally biased region" description="Basic and acidic residues" evidence="1">
    <location>
        <begin position="767"/>
        <end position="778"/>
    </location>
</feature>
<dbReference type="InterPro" id="IPR027417">
    <property type="entry name" value="P-loop_NTPase"/>
</dbReference>
<dbReference type="PANTHER" id="PTHR22674:SF6">
    <property type="entry name" value="NTPASE KAP FAMILY P-LOOP DOMAIN-CONTAINING PROTEIN 1"/>
    <property type="match status" value="1"/>
</dbReference>
<feature type="transmembrane region" description="Helical" evidence="2">
    <location>
        <begin position="423"/>
        <end position="446"/>
    </location>
</feature>
<keyword evidence="2" id="KW-0812">Transmembrane</keyword>
<keyword evidence="2" id="KW-0472">Membrane</keyword>
<feature type="region of interest" description="Disordered" evidence="1">
    <location>
        <begin position="745"/>
        <end position="778"/>
    </location>
</feature>
<evidence type="ECO:0000313" key="5">
    <source>
        <dbReference type="Proteomes" id="UP001190700"/>
    </source>
</evidence>
<evidence type="ECO:0000256" key="2">
    <source>
        <dbReference type="SAM" id="Phobius"/>
    </source>
</evidence>
<evidence type="ECO:0000313" key="4">
    <source>
        <dbReference type="EMBL" id="KAK3250737.1"/>
    </source>
</evidence>
<evidence type="ECO:0000259" key="3">
    <source>
        <dbReference type="Pfam" id="PF07693"/>
    </source>
</evidence>
<dbReference type="AlphaFoldDB" id="A0AAE0CBE9"/>
<feature type="domain" description="KAP NTPase" evidence="3">
    <location>
        <begin position="183"/>
        <end position="602"/>
    </location>
</feature>
<feature type="region of interest" description="Disordered" evidence="1">
    <location>
        <begin position="1"/>
        <end position="22"/>
    </location>
</feature>
<dbReference type="Gene3D" id="2.160.20.80">
    <property type="entry name" value="E3 ubiquitin-protein ligase SopA"/>
    <property type="match status" value="1"/>
</dbReference>
<feature type="compositionally biased region" description="Acidic residues" evidence="1">
    <location>
        <begin position="750"/>
        <end position="760"/>
    </location>
</feature>
<dbReference type="Pfam" id="PF07693">
    <property type="entry name" value="KAP_NTPase"/>
    <property type="match status" value="1"/>
</dbReference>
<feature type="transmembrane region" description="Helical" evidence="2">
    <location>
        <begin position="519"/>
        <end position="540"/>
    </location>
</feature>
<comment type="caution">
    <text evidence="4">The sequence shown here is derived from an EMBL/GenBank/DDBJ whole genome shotgun (WGS) entry which is preliminary data.</text>
</comment>
<keyword evidence="5" id="KW-1185">Reference proteome</keyword>
<dbReference type="InterPro" id="IPR052754">
    <property type="entry name" value="NTPase_KAP_P-loop"/>
</dbReference>
<dbReference type="EMBL" id="LGRX02026526">
    <property type="protein sequence ID" value="KAK3250737.1"/>
    <property type="molecule type" value="Genomic_DNA"/>
</dbReference>
<name>A0AAE0CBE9_9CHLO</name>
<protein>
    <recommendedName>
        <fullName evidence="3">KAP NTPase domain-containing protein</fullName>
    </recommendedName>
</protein>
<sequence>MVRSFSSRKVRDKGKAFPPPEQLGGKATLKESILTKAHLKEANLAQAVLTEVDLSKAALEGANLTKADMIYANLTSADCMNAIMIDVDLRAANLRKANLSKAILRSAQLTQANLDSTQLEGADLSGATLMGAKVTAANFKNARVVNLDMTNVSDLSKAEDLKLAEVNPTGLNDLSKGIDRYGYTAYAKALFKMLHLTTPPICVGIYAKWGTGKSFMMNQLKSSFDNTCKELPGSLDLVQFFEDNYPDDDAEEHWAAKLLDIHPPYWVSTLLALLHQIMLAVRDTSWKWSSKLNYFQCLRSMYAKLESEISESEDIPETKEYVFVDFNAWEFASSDELWAGLIRNLYIKVELRIKAQDGKDYKRQWRVQRAITALRQTYGIGGLYLRVLTFLISTLGFALITLLEILGITQIVEHVLSAARTGAVAAAIGTVSLVVATLLPSIRLLINTNQESMISRGDAIFDQARSLKDELGFMSLVKKELNELFGYLREFSKETRKSLIMVLFVDDLDRCLQGRNVKVLEAMQLILAVPGAPIIAFLAIDSRIVVASIEQSFGDIMRDNYVSGWEYLDKIVQLPFSLPEPPPEKVRLLLSSSLQTRSISPEEVLNEVREITEGLSKQKLGHDELDCVLLRFPNRLGDERNGDGSTYLKLEHLLAFSKTINPISKDPPNEEDILKQISDLALLLTPATREARLSGKYLNKEEQLEKNCWNIQQDLMGMEILKLPPDADAFQEIISQNLKTSLLEQQKEESDGDNDTDIADDGTGQNDKSKDAPESKGIHETKYEKVDVVIRGNNVECEKIPSFLSQNSAHQKVSFEELEVFTYLARALETNPRRIKRIMNTYTLITEVANNKTVSDFDPRPISKLPAWATFRYKLIKWVCMVECYPYRMSLLVLLILDYDQRHATNTVVSTHPKKDLMFKFFCKGAKIPSETNDTEEEYLPVNRLPDNQLLSRIFYEHVERFLYVHKQADKMMRLDGDPDRFAMLISMPLPNEEMQYVEDLLVQDLLGPLLAMVNEAEASTYISSLERDSNLALLSYSYNLNPALRDTLNGEMSQRETSAQLMLRESIQLDGRTDTRTLLALNPAGTRRKMELRE</sequence>
<dbReference type="InterPro" id="IPR001646">
    <property type="entry name" value="5peptide_repeat"/>
</dbReference>
<gene>
    <name evidence="4" type="ORF">CYMTET_39897</name>
</gene>
<evidence type="ECO:0000256" key="1">
    <source>
        <dbReference type="SAM" id="MobiDB-lite"/>
    </source>
</evidence>
<dbReference type="PANTHER" id="PTHR22674">
    <property type="entry name" value="NTPASE, KAP FAMILY P-LOOP DOMAIN-CONTAINING 1"/>
    <property type="match status" value="1"/>
</dbReference>
<organism evidence="4 5">
    <name type="scientific">Cymbomonas tetramitiformis</name>
    <dbReference type="NCBI Taxonomy" id="36881"/>
    <lineage>
        <taxon>Eukaryota</taxon>
        <taxon>Viridiplantae</taxon>
        <taxon>Chlorophyta</taxon>
        <taxon>Pyramimonadophyceae</taxon>
        <taxon>Pyramimonadales</taxon>
        <taxon>Pyramimonadaceae</taxon>
        <taxon>Cymbomonas</taxon>
    </lineage>
</organism>
<dbReference type="Proteomes" id="UP001190700">
    <property type="component" value="Unassembled WGS sequence"/>
</dbReference>
<dbReference type="SUPFAM" id="SSF52540">
    <property type="entry name" value="P-loop containing nucleoside triphosphate hydrolases"/>
    <property type="match status" value="1"/>
</dbReference>